<evidence type="ECO:0000313" key="2">
    <source>
        <dbReference type="Proteomes" id="UP000681967"/>
    </source>
</evidence>
<gene>
    <name evidence="1" type="ORF">BYL167_LOCUS72424</name>
</gene>
<protein>
    <submittedName>
        <fullName evidence="1">Uncharacterized protein</fullName>
    </submittedName>
</protein>
<dbReference type="Proteomes" id="UP000681967">
    <property type="component" value="Unassembled WGS sequence"/>
</dbReference>
<reference evidence="1" key="1">
    <citation type="submission" date="2021-02" db="EMBL/GenBank/DDBJ databases">
        <authorList>
            <person name="Nowell W R."/>
        </authorList>
    </citation>
    <scope>NUCLEOTIDE SEQUENCE</scope>
</reference>
<name>A0A8S3G5J6_9BILA</name>
<dbReference type="EMBL" id="CAJOBH010258259">
    <property type="protein sequence ID" value="CAF5151809.1"/>
    <property type="molecule type" value="Genomic_DNA"/>
</dbReference>
<accession>A0A8S3G5J6</accession>
<evidence type="ECO:0000313" key="1">
    <source>
        <dbReference type="EMBL" id="CAF5151809.1"/>
    </source>
</evidence>
<sequence>HEHDTASLMYASENQGKALWFTYLISNRYCAGSNGVVRLKGLDLMVDTRRPNVVLELTAHI</sequence>
<organism evidence="1 2">
    <name type="scientific">Rotaria magnacalcarata</name>
    <dbReference type="NCBI Taxonomy" id="392030"/>
    <lineage>
        <taxon>Eukaryota</taxon>
        <taxon>Metazoa</taxon>
        <taxon>Spiralia</taxon>
        <taxon>Gnathifera</taxon>
        <taxon>Rotifera</taxon>
        <taxon>Eurotatoria</taxon>
        <taxon>Bdelloidea</taxon>
        <taxon>Philodinida</taxon>
        <taxon>Philodinidae</taxon>
        <taxon>Rotaria</taxon>
    </lineage>
</organism>
<feature type="non-terminal residue" evidence="1">
    <location>
        <position position="1"/>
    </location>
</feature>
<dbReference type="AlphaFoldDB" id="A0A8S3G5J6"/>
<comment type="caution">
    <text evidence="1">The sequence shown here is derived from an EMBL/GenBank/DDBJ whole genome shotgun (WGS) entry which is preliminary data.</text>
</comment>
<proteinExistence type="predicted"/>